<keyword evidence="1" id="KW-1133">Transmembrane helix</keyword>
<evidence type="ECO:0000313" key="2">
    <source>
        <dbReference type="EMBL" id="PAV83108.1"/>
    </source>
</evidence>
<dbReference type="Proteomes" id="UP000218231">
    <property type="component" value="Unassembled WGS sequence"/>
</dbReference>
<gene>
    <name evidence="2" type="ORF">WR25_07757</name>
</gene>
<organism evidence="2 3">
    <name type="scientific">Diploscapter pachys</name>
    <dbReference type="NCBI Taxonomy" id="2018661"/>
    <lineage>
        <taxon>Eukaryota</taxon>
        <taxon>Metazoa</taxon>
        <taxon>Ecdysozoa</taxon>
        <taxon>Nematoda</taxon>
        <taxon>Chromadorea</taxon>
        <taxon>Rhabditida</taxon>
        <taxon>Rhabditina</taxon>
        <taxon>Rhabditomorpha</taxon>
        <taxon>Rhabditoidea</taxon>
        <taxon>Rhabditidae</taxon>
        <taxon>Diploscapter</taxon>
    </lineage>
</organism>
<comment type="caution">
    <text evidence="2">The sequence shown here is derived from an EMBL/GenBank/DDBJ whole genome shotgun (WGS) entry which is preliminary data.</text>
</comment>
<protein>
    <submittedName>
        <fullName evidence="2">Uncharacterized protein</fullName>
    </submittedName>
</protein>
<keyword evidence="1" id="KW-0472">Membrane</keyword>
<feature type="transmembrane region" description="Helical" evidence="1">
    <location>
        <begin position="12"/>
        <end position="33"/>
    </location>
</feature>
<keyword evidence="1" id="KW-0812">Transmembrane</keyword>
<accession>A0A2A2LAE8</accession>
<reference evidence="2 3" key="1">
    <citation type="journal article" date="2017" name="Curr. Biol.">
        <title>Genome architecture and evolution of a unichromosomal asexual nematode.</title>
        <authorList>
            <person name="Fradin H."/>
            <person name="Zegar C."/>
            <person name="Gutwein M."/>
            <person name="Lucas J."/>
            <person name="Kovtun M."/>
            <person name="Corcoran D."/>
            <person name="Baugh L.R."/>
            <person name="Kiontke K."/>
            <person name="Gunsalus K."/>
            <person name="Fitch D.H."/>
            <person name="Piano F."/>
        </authorList>
    </citation>
    <scope>NUCLEOTIDE SEQUENCE [LARGE SCALE GENOMIC DNA]</scope>
    <source>
        <strain evidence="2">PF1309</strain>
    </source>
</reference>
<feature type="transmembrane region" description="Helical" evidence="1">
    <location>
        <begin position="145"/>
        <end position="167"/>
    </location>
</feature>
<dbReference type="AlphaFoldDB" id="A0A2A2LAE8"/>
<proteinExistence type="predicted"/>
<name>A0A2A2LAE8_9BILA</name>
<evidence type="ECO:0000313" key="3">
    <source>
        <dbReference type="Proteomes" id="UP000218231"/>
    </source>
</evidence>
<keyword evidence="3" id="KW-1185">Reference proteome</keyword>
<sequence>MDKIKIPVTEFTTLFLFAAIFTAGIAWVGQVGLAGECVQLGLMTYRQWTLCKRAQLEYERTRLKMPTAKTPDRRCSIPQFLSELDEESNEDKIVFEKMPSAPKKMSKKTTSFANPVALEQMNSKLDLSHFATLSMDKIKIPVTEFTVPFFLAGIVTAGIALVGRIGLTCEW</sequence>
<evidence type="ECO:0000256" key="1">
    <source>
        <dbReference type="SAM" id="Phobius"/>
    </source>
</evidence>
<dbReference type="EMBL" id="LIAE01006996">
    <property type="protein sequence ID" value="PAV83108.1"/>
    <property type="molecule type" value="Genomic_DNA"/>
</dbReference>